<protein>
    <submittedName>
        <fullName evidence="1">Uncharacterized protein</fullName>
    </submittedName>
</protein>
<dbReference type="AlphaFoldDB" id="A0AA36ASZ3"/>
<accession>A0AA36ASZ3</accession>
<keyword evidence="2" id="KW-1185">Reference proteome</keyword>
<reference evidence="1" key="1">
    <citation type="submission" date="2023-08" db="EMBL/GenBank/DDBJ databases">
        <authorList>
            <person name="Alioto T."/>
            <person name="Alioto T."/>
            <person name="Gomez Garrido J."/>
        </authorList>
    </citation>
    <scope>NUCLEOTIDE SEQUENCE</scope>
</reference>
<name>A0AA36ASZ3_OCTVU</name>
<proteinExistence type="predicted"/>
<evidence type="ECO:0000313" key="1">
    <source>
        <dbReference type="EMBL" id="CAI9721756.1"/>
    </source>
</evidence>
<gene>
    <name evidence="1" type="ORF">OCTVUL_1B029094</name>
</gene>
<dbReference type="Proteomes" id="UP001162480">
    <property type="component" value="Chromosome 4"/>
</dbReference>
<dbReference type="EMBL" id="OX597817">
    <property type="protein sequence ID" value="CAI9721756.1"/>
    <property type="molecule type" value="Genomic_DNA"/>
</dbReference>
<evidence type="ECO:0000313" key="2">
    <source>
        <dbReference type="Proteomes" id="UP001162480"/>
    </source>
</evidence>
<sequence length="81" mass="9392">MAAYFLSKLSKTVETDIIDAQSKLLQATITKCKRVHSSKDARRQIFYEGDRMKPHMGEYPDSRHRADHKENLLQQELLESG</sequence>
<organism evidence="1 2">
    <name type="scientific">Octopus vulgaris</name>
    <name type="common">Common octopus</name>
    <dbReference type="NCBI Taxonomy" id="6645"/>
    <lineage>
        <taxon>Eukaryota</taxon>
        <taxon>Metazoa</taxon>
        <taxon>Spiralia</taxon>
        <taxon>Lophotrochozoa</taxon>
        <taxon>Mollusca</taxon>
        <taxon>Cephalopoda</taxon>
        <taxon>Coleoidea</taxon>
        <taxon>Octopodiformes</taxon>
        <taxon>Octopoda</taxon>
        <taxon>Incirrata</taxon>
        <taxon>Octopodidae</taxon>
        <taxon>Octopus</taxon>
    </lineage>
</organism>